<name>A0A317CC57_9GAMM</name>
<proteinExistence type="predicted"/>
<sequence>MNTNNNWSPKTAAQRLNTSLDRLAENKPDTESIFSITFESRVRQDLADLEEKQTTDLSGALVSVKALFDVEGEVTHAGTRFLAESEAATQDALAISRLRTSGALLLGHTNMSELAYSGLGVNPHYGTADNPLFPGHVPGGSTSGGAVSVATGLVDIAIGSDTGGSLRIPAAFCGITGFKPSQPTISRKGSVPLSDTLDCVGPMAQSVSACTQAWQVMAGISDDELLKQTSSTPLTFHVSRNFGFDGLDPIISNGFEDLLARLTNAGKTIVDEPLGFLRNYAQIAPWQLTSVECRAHFEKQFQEQAELFDPRVHSRMGRADELSSVQYRQTLNLRTTFVEAMNQGLSERVLLLPTVAILPPTATSLKDDAVFTQQNLMALRNTSLANIGDACSLAIPFEYEGVTLSAMLVSVGGSDADLLAAGRALEKLISI</sequence>
<dbReference type="PANTHER" id="PTHR11895">
    <property type="entry name" value="TRANSAMIDASE"/>
    <property type="match status" value="1"/>
</dbReference>
<dbReference type="Gene3D" id="3.90.1300.10">
    <property type="entry name" value="Amidase signature (AS) domain"/>
    <property type="match status" value="1"/>
</dbReference>
<keyword evidence="3" id="KW-1185">Reference proteome</keyword>
<dbReference type="SUPFAM" id="SSF75304">
    <property type="entry name" value="Amidase signature (AS) enzymes"/>
    <property type="match status" value="1"/>
</dbReference>
<dbReference type="InterPro" id="IPR036928">
    <property type="entry name" value="AS_sf"/>
</dbReference>
<evidence type="ECO:0000313" key="2">
    <source>
        <dbReference type="EMBL" id="PWQ95959.1"/>
    </source>
</evidence>
<dbReference type="RefSeq" id="WP_109823538.1">
    <property type="nucleotide sequence ID" value="NZ_QGKL01000031.1"/>
</dbReference>
<reference evidence="2 3" key="1">
    <citation type="submission" date="2018-05" db="EMBL/GenBank/DDBJ databases">
        <title>Leucothrix arctica sp. nov., isolated from Arctic seawater.</title>
        <authorList>
            <person name="Choi A."/>
            <person name="Baek K."/>
        </authorList>
    </citation>
    <scope>NUCLEOTIDE SEQUENCE [LARGE SCALE GENOMIC DNA]</scope>
    <source>
        <strain evidence="2 3">IMCC9719</strain>
    </source>
</reference>
<evidence type="ECO:0000259" key="1">
    <source>
        <dbReference type="Pfam" id="PF01425"/>
    </source>
</evidence>
<dbReference type="OrthoDB" id="8872210at2"/>
<dbReference type="PANTHER" id="PTHR11895:SF176">
    <property type="entry name" value="AMIDASE AMID-RELATED"/>
    <property type="match status" value="1"/>
</dbReference>
<feature type="domain" description="Amidase" evidence="1">
    <location>
        <begin position="16"/>
        <end position="419"/>
    </location>
</feature>
<dbReference type="InterPro" id="IPR023631">
    <property type="entry name" value="Amidase_dom"/>
</dbReference>
<accession>A0A317CC57</accession>
<dbReference type="Proteomes" id="UP000245506">
    <property type="component" value="Unassembled WGS sequence"/>
</dbReference>
<dbReference type="EMBL" id="QGKL01000031">
    <property type="protein sequence ID" value="PWQ95959.1"/>
    <property type="molecule type" value="Genomic_DNA"/>
</dbReference>
<protein>
    <submittedName>
        <fullName evidence="2">Amidase</fullName>
    </submittedName>
</protein>
<evidence type="ECO:0000313" key="3">
    <source>
        <dbReference type="Proteomes" id="UP000245506"/>
    </source>
</evidence>
<comment type="caution">
    <text evidence="2">The sequence shown here is derived from an EMBL/GenBank/DDBJ whole genome shotgun (WGS) entry which is preliminary data.</text>
</comment>
<dbReference type="Pfam" id="PF01425">
    <property type="entry name" value="Amidase"/>
    <property type="match status" value="1"/>
</dbReference>
<dbReference type="InterPro" id="IPR000120">
    <property type="entry name" value="Amidase"/>
</dbReference>
<dbReference type="GO" id="GO:0003824">
    <property type="term" value="F:catalytic activity"/>
    <property type="evidence" value="ECO:0007669"/>
    <property type="project" value="InterPro"/>
</dbReference>
<gene>
    <name evidence="2" type="ORF">DKT75_11305</name>
</gene>
<dbReference type="AlphaFoldDB" id="A0A317CC57"/>
<organism evidence="2 3">
    <name type="scientific">Leucothrix arctica</name>
    <dbReference type="NCBI Taxonomy" id="1481894"/>
    <lineage>
        <taxon>Bacteria</taxon>
        <taxon>Pseudomonadati</taxon>
        <taxon>Pseudomonadota</taxon>
        <taxon>Gammaproteobacteria</taxon>
        <taxon>Thiotrichales</taxon>
        <taxon>Thiotrichaceae</taxon>
        <taxon>Leucothrix</taxon>
    </lineage>
</organism>